<evidence type="ECO:0000313" key="1">
    <source>
        <dbReference type="EMBL" id="KAK4185826.1"/>
    </source>
</evidence>
<reference evidence="1" key="2">
    <citation type="submission" date="2023-05" db="EMBL/GenBank/DDBJ databases">
        <authorList>
            <consortium name="Lawrence Berkeley National Laboratory"/>
            <person name="Steindorff A."/>
            <person name="Hensen N."/>
            <person name="Bonometti L."/>
            <person name="Westerberg I."/>
            <person name="Brannstrom I.O."/>
            <person name="Guillou S."/>
            <person name="Cros-Aarteil S."/>
            <person name="Calhoun S."/>
            <person name="Haridas S."/>
            <person name="Kuo A."/>
            <person name="Mondo S."/>
            <person name="Pangilinan J."/>
            <person name="Riley R."/>
            <person name="Labutti K."/>
            <person name="Andreopoulos B."/>
            <person name="Lipzen A."/>
            <person name="Chen C."/>
            <person name="Yanf M."/>
            <person name="Daum C."/>
            <person name="Ng V."/>
            <person name="Clum A."/>
            <person name="Ohm R."/>
            <person name="Martin F."/>
            <person name="Silar P."/>
            <person name="Natvig D."/>
            <person name="Lalanne C."/>
            <person name="Gautier V."/>
            <person name="Ament-Velasquez S.L."/>
            <person name="Kruys A."/>
            <person name="Hutchinson M.I."/>
            <person name="Powell A.J."/>
            <person name="Barry K."/>
            <person name="Miller A.N."/>
            <person name="Grigoriev I.V."/>
            <person name="Debuchy R."/>
            <person name="Gladieux P."/>
            <person name="Thoren M.H."/>
            <person name="Johannesson H."/>
        </authorList>
    </citation>
    <scope>NUCLEOTIDE SEQUENCE</scope>
    <source>
        <strain evidence="1">PSN309</strain>
    </source>
</reference>
<organism evidence="1 2">
    <name type="scientific">Podospora australis</name>
    <dbReference type="NCBI Taxonomy" id="1536484"/>
    <lineage>
        <taxon>Eukaryota</taxon>
        <taxon>Fungi</taxon>
        <taxon>Dikarya</taxon>
        <taxon>Ascomycota</taxon>
        <taxon>Pezizomycotina</taxon>
        <taxon>Sordariomycetes</taxon>
        <taxon>Sordariomycetidae</taxon>
        <taxon>Sordariales</taxon>
        <taxon>Podosporaceae</taxon>
        <taxon>Podospora</taxon>
    </lineage>
</organism>
<dbReference type="EMBL" id="MU864439">
    <property type="protein sequence ID" value="KAK4185826.1"/>
    <property type="molecule type" value="Genomic_DNA"/>
</dbReference>
<keyword evidence="2" id="KW-1185">Reference proteome</keyword>
<dbReference type="InterPro" id="IPR032675">
    <property type="entry name" value="LRR_dom_sf"/>
</dbReference>
<protein>
    <submittedName>
        <fullName evidence="1">Uncharacterized protein</fullName>
    </submittedName>
</protein>
<dbReference type="Gene3D" id="3.80.10.10">
    <property type="entry name" value="Ribonuclease Inhibitor"/>
    <property type="match status" value="1"/>
</dbReference>
<dbReference type="AlphaFoldDB" id="A0AAN7AEP6"/>
<reference evidence="1" key="1">
    <citation type="journal article" date="2023" name="Mol. Phylogenet. Evol.">
        <title>Genome-scale phylogeny and comparative genomics of the fungal order Sordariales.</title>
        <authorList>
            <person name="Hensen N."/>
            <person name="Bonometti L."/>
            <person name="Westerberg I."/>
            <person name="Brannstrom I.O."/>
            <person name="Guillou S."/>
            <person name="Cros-Aarteil S."/>
            <person name="Calhoun S."/>
            <person name="Haridas S."/>
            <person name="Kuo A."/>
            <person name="Mondo S."/>
            <person name="Pangilinan J."/>
            <person name="Riley R."/>
            <person name="LaButti K."/>
            <person name="Andreopoulos B."/>
            <person name="Lipzen A."/>
            <person name="Chen C."/>
            <person name="Yan M."/>
            <person name="Daum C."/>
            <person name="Ng V."/>
            <person name="Clum A."/>
            <person name="Steindorff A."/>
            <person name="Ohm R.A."/>
            <person name="Martin F."/>
            <person name="Silar P."/>
            <person name="Natvig D.O."/>
            <person name="Lalanne C."/>
            <person name="Gautier V."/>
            <person name="Ament-Velasquez S.L."/>
            <person name="Kruys A."/>
            <person name="Hutchinson M.I."/>
            <person name="Powell A.J."/>
            <person name="Barry K."/>
            <person name="Miller A.N."/>
            <person name="Grigoriev I.V."/>
            <person name="Debuchy R."/>
            <person name="Gladieux P."/>
            <person name="Hiltunen Thoren M."/>
            <person name="Johannesson H."/>
        </authorList>
    </citation>
    <scope>NUCLEOTIDE SEQUENCE</scope>
    <source>
        <strain evidence="1">PSN309</strain>
    </source>
</reference>
<name>A0AAN7AEP6_9PEZI</name>
<proteinExistence type="predicted"/>
<sequence>MALRDSWTRFLLNGGRKKKHPRATPSMPPVKQLDEDVLTTLEGFPNLRVLHLDYAHVCHGEYQLVNLIHKLPKLQELILDASNILWLHYGAFHRLTDAVEGWAQVTAMSLNHQEEPAPALKKLVINNLYMPGLAAQSTL</sequence>
<evidence type="ECO:0000313" key="2">
    <source>
        <dbReference type="Proteomes" id="UP001302126"/>
    </source>
</evidence>
<dbReference type="Proteomes" id="UP001302126">
    <property type="component" value="Unassembled WGS sequence"/>
</dbReference>
<comment type="caution">
    <text evidence="1">The sequence shown here is derived from an EMBL/GenBank/DDBJ whole genome shotgun (WGS) entry which is preliminary data.</text>
</comment>
<dbReference type="SUPFAM" id="SSF52058">
    <property type="entry name" value="L domain-like"/>
    <property type="match status" value="1"/>
</dbReference>
<gene>
    <name evidence="1" type="ORF">QBC35DRAFT_453896</name>
</gene>
<accession>A0AAN7AEP6</accession>